<keyword evidence="10" id="KW-1185">Reference proteome</keyword>
<evidence type="ECO:0000256" key="6">
    <source>
        <dbReference type="SAM" id="MobiDB-lite"/>
    </source>
</evidence>
<dbReference type="Pfam" id="PF07690">
    <property type="entry name" value="MFS_1"/>
    <property type="match status" value="1"/>
</dbReference>
<keyword evidence="5 7" id="KW-0472">Membrane</keyword>
<comment type="subcellular location">
    <subcellularLocation>
        <location evidence="1">Membrane</location>
        <topology evidence="1">Multi-pass membrane protein</topology>
    </subcellularLocation>
</comment>
<comment type="caution">
    <text evidence="9">The sequence shown here is derived from an EMBL/GenBank/DDBJ whole genome shotgun (WGS) entry which is preliminary data.</text>
</comment>
<dbReference type="GO" id="GO:0000329">
    <property type="term" value="C:fungal-type vacuole membrane"/>
    <property type="evidence" value="ECO:0007669"/>
    <property type="project" value="TreeGrafter"/>
</dbReference>
<protein>
    <submittedName>
        <fullName evidence="9">Unnamed protein product</fullName>
    </submittedName>
</protein>
<dbReference type="SUPFAM" id="SSF103473">
    <property type="entry name" value="MFS general substrate transporter"/>
    <property type="match status" value="1"/>
</dbReference>
<evidence type="ECO:0000256" key="7">
    <source>
        <dbReference type="SAM" id="Phobius"/>
    </source>
</evidence>
<feature type="region of interest" description="Disordered" evidence="6">
    <location>
        <begin position="1"/>
        <end position="63"/>
    </location>
</feature>
<accession>A0A9W6SWU1</accession>
<reference evidence="9" key="1">
    <citation type="submission" date="2023-04" db="EMBL/GenBank/DDBJ databases">
        <title>Candida boidinii NBRC 10035.</title>
        <authorList>
            <person name="Ichikawa N."/>
            <person name="Sato H."/>
            <person name="Tonouchi N."/>
        </authorList>
    </citation>
    <scope>NUCLEOTIDE SEQUENCE</scope>
    <source>
        <strain evidence="9">NBRC 10035</strain>
    </source>
</reference>
<dbReference type="PANTHER" id="PTHR23501">
    <property type="entry name" value="MAJOR FACILITATOR SUPERFAMILY"/>
    <property type="match status" value="1"/>
</dbReference>
<evidence type="ECO:0000259" key="8">
    <source>
        <dbReference type="PROSITE" id="PS50850"/>
    </source>
</evidence>
<dbReference type="InterPro" id="IPR020846">
    <property type="entry name" value="MFS_dom"/>
</dbReference>
<organism evidence="9 10">
    <name type="scientific">Candida boidinii</name>
    <name type="common">Yeast</name>
    <dbReference type="NCBI Taxonomy" id="5477"/>
    <lineage>
        <taxon>Eukaryota</taxon>
        <taxon>Fungi</taxon>
        <taxon>Dikarya</taxon>
        <taxon>Ascomycota</taxon>
        <taxon>Saccharomycotina</taxon>
        <taxon>Pichiomycetes</taxon>
        <taxon>Pichiales</taxon>
        <taxon>Pichiaceae</taxon>
        <taxon>Ogataea</taxon>
        <taxon>Ogataea/Candida clade</taxon>
    </lineage>
</organism>
<feature type="transmembrane region" description="Helical" evidence="7">
    <location>
        <begin position="340"/>
        <end position="367"/>
    </location>
</feature>
<dbReference type="InterPro" id="IPR036259">
    <property type="entry name" value="MFS_trans_sf"/>
</dbReference>
<feature type="transmembrane region" description="Helical" evidence="7">
    <location>
        <begin position="76"/>
        <end position="94"/>
    </location>
</feature>
<dbReference type="EMBL" id="BSXN01000245">
    <property type="protein sequence ID" value="GME67755.1"/>
    <property type="molecule type" value="Genomic_DNA"/>
</dbReference>
<evidence type="ECO:0000313" key="10">
    <source>
        <dbReference type="Proteomes" id="UP001165120"/>
    </source>
</evidence>
<dbReference type="AlphaFoldDB" id="A0A9W6SWU1"/>
<feature type="transmembrane region" description="Helical" evidence="7">
    <location>
        <begin position="144"/>
        <end position="170"/>
    </location>
</feature>
<feature type="compositionally biased region" description="Low complexity" evidence="6">
    <location>
        <begin position="19"/>
        <end position="61"/>
    </location>
</feature>
<keyword evidence="4 7" id="KW-1133">Transmembrane helix</keyword>
<dbReference type="GO" id="GO:0015174">
    <property type="term" value="F:basic amino acid transmembrane transporter activity"/>
    <property type="evidence" value="ECO:0007669"/>
    <property type="project" value="TreeGrafter"/>
</dbReference>
<keyword evidence="3 7" id="KW-0812">Transmembrane</keyword>
<dbReference type="Gene3D" id="1.20.1250.20">
    <property type="entry name" value="MFS general substrate transporter like domains"/>
    <property type="match status" value="1"/>
</dbReference>
<feature type="domain" description="Major facilitator superfamily (MFS) profile" evidence="8">
    <location>
        <begin position="79"/>
        <end position="381"/>
    </location>
</feature>
<feature type="transmembrane region" description="Helical" evidence="7">
    <location>
        <begin position="176"/>
        <end position="196"/>
    </location>
</feature>
<evidence type="ECO:0000256" key="4">
    <source>
        <dbReference type="ARBA" id="ARBA00022989"/>
    </source>
</evidence>
<dbReference type="InterPro" id="IPR011701">
    <property type="entry name" value="MFS"/>
</dbReference>
<evidence type="ECO:0000256" key="2">
    <source>
        <dbReference type="ARBA" id="ARBA00008335"/>
    </source>
</evidence>
<dbReference type="PROSITE" id="PS50850">
    <property type="entry name" value="MFS"/>
    <property type="match status" value="1"/>
</dbReference>
<dbReference type="PANTHER" id="PTHR23501:SF47">
    <property type="entry name" value="VACUOLAR BASIC AMINO ACID TRANSPORTER 1"/>
    <property type="match status" value="1"/>
</dbReference>
<dbReference type="Proteomes" id="UP001165120">
    <property type="component" value="Unassembled WGS sequence"/>
</dbReference>
<name>A0A9W6SWU1_CANBO</name>
<feature type="transmembrane region" description="Helical" evidence="7">
    <location>
        <begin position="302"/>
        <end position="319"/>
    </location>
</feature>
<evidence type="ECO:0000256" key="5">
    <source>
        <dbReference type="ARBA" id="ARBA00023136"/>
    </source>
</evidence>
<comment type="similarity">
    <text evidence="2">Belongs to the major facilitator superfamily.</text>
</comment>
<evidence type="ECO:0000313" key="9">
    <source>
        <dbReference type="EMBL" id="GME67755.1"/>
    </source>
</evidence>
<proteinExistence type="inferred from homology"/>
<sequence length="381" mass="42225">MTVNETTSLLKKGTIIDSQTNLRTPTQQLQQQQQQQQQPQEQQQEQPSRSQQSPAQPQQNAIDPNDQINRLVPENIAFILLALWSGSFISAMDTTIVSTTMTSIASSLHEADKVSYIATSFLITNAAFQPIYGKASDVYGRKTVLLFAQFWFALGCLISSLSPNVTIFIISRAISGIGGGGLSALSSIIVSDVVPLRARGVFQGYANIMYGVGQMLGGPLGGLCLSTIGWRWMFGIQVPLVICASILVMRNVHDYIDNEDERIKTKFHKENFKKIDFPGTVLLVLVIIFVLLIFSANTKNEVVIYVTLSIIFFGFFLYVENYIATERIIPSFIFRGTLRVTALAACFGSMTVYADSFLIPLFTLGWIPVTFKGSSYKELHK</sequence>
<gene>
    <name evidence="9" type="ORF">Cboi02_000112500</name>
</gene>
<evidence type="ECO:0000256" key="1">
    <source>
        <dbReference type="ARBA" id="ARBA00004141"/>
    </source>
</evidence>
<feature type="transmembrane region" description="Helical" evidence="7">
    <location>
        <begin position="236"/>
        <end position="256"/>
    </location>
</feature>
<feature type="transmembrane region" description="Helical" evidence="7">
    <location>
        <begin position="277"/>
        <end position="296"/>
    </location>
</feature>
<evidence type="ECO:0000256" key="3">
    <source>
        <dbReference type="ARBA" id="ARBA00022692"/>
    </source>
</evidence>